<evidence type="ECO:0000313" key="3">
    <source>
        <dbReference type="EMBL" id="ESQ88412.1"/>
    </source>
</evidence>
<dbReference type="AlphaFoldDB" id="V4P352"/>
<comment type="caution">
    <text evidence="3">The sequence shown here is derived from an EMBL/GenBank/DDBJ whole genome shotgun (WGS) entry which is preliminary data.</text>
</comment>
<evidence type="ECO:0000256" key="1">
    <source>
        <dbReference type="SAM" id="MobiDB-lite"/>
    </source>
</evidence>
<dbReference type="Pfam" id="PF05170">
    <property type="entry name" value="AsmA"/>
    <property type="match status" value="2"/>
</dbReference>
<dbReference type="EMBL" id="AWGB01000038">
    <property type="protein sequence ID" value="ESQ88412.1"/>
    <property type="molecule type" value="Genomic_DNA"/>
</dbReference>
<keyword evidence="4" id="KW-1185">Reference proteome</keyword>
<dbReference type="PANTHER" id="PTHR30441">
    <property type="entry name" value="DUF748 DOMAIN-CONTAINING PROTEIN"/>
    <property type="match status" value="1"/>
</dbReference>
<organism evidence="3 4">
    <name type="scientific">Asticcacaulis benevestitus DSM 16100 = ATCC BAA-896</name>
    <dbReference type="NCBI Taxonomy" id="1121022"/>
    <lineage>
        <taxon>Bacteria</taxon>
        <taxon>Pseudomonadati</taxon>
        <taxon>Pseudomonadota</taxon>
        <taxon>Alphaproteobacteria</taxon>
        <taxon>Caulobacterales</taxon>
        <taxon>Caulobacteraceae</taxon>
        <taxon>Asticcacaulis</taxon>
    </lineage>
</organism>
<gene>
    <name evidence="3" type="ORF">ABENE_16305</name>
</gene>
<dbReference type="PANTHER" id="PTHR30441:SF9">
    <property type="entry name" value="ASMA FAMILY PROTEIN YHJG"/>
    <property type="match status" value="1"/>
</dbReference>
<feature type="compositionally biased region" description="Low complexity" evidence="1">
    <location>
        <begin position="636"/>
        <end position="655"/>
    </location>
</feature>
<dbReference type="InterPro" id="IPR007844">
    <property type="entry name" value="AsmA"/>
</dbReference>
<evidence type="ECO:0000259" key="2">
    <source>
        <dbReference type="Pfam" id="PF05170"/>
    </source>
</evidence>
<dbReference type="GO" id="GO:0090313">
    <property type="term" value="P:regulation of protein targeting to membrane"/>
    <property type="evidence" value="ECO:0007669"/>
    <property type="project" value="TreeGrafter"/>
</dbReference>
<dbReference type="InterPro" id="IPR052894">
    <property type="entry name" value="AsmA-related"/>
</dbReference>
<dbReference type="eggNOG" id="COG2982">
    <property type="taxonomic scope" value="Bacteria"/>
</dbReference>
<dbReference type="PATRIC" id="fig|1121022.4.peg.3315"/>
<dbReference type="Proteomes" id="UP000017837">
    <property type="component" value="Unassembled WGS sequence"/>
</dbReference>
<reference evidence="3 4" key="1">
    <citation type="journal article" date="2014" name="Nature">
        <title>Sequential evolution of bacterial morphology by co-option of a developmental regulator.</title>
        <authorList>
            <person name="Jiang C."/>
            <person name="Brown P.J."/>
            <person name="Ducret A."/>
            <person name="Brun Y.V."/>
        </authorList>
    </citation>
    <scope>NUCLEOTIDE SEQUENCE [LARGE SCALE GENOMIC DNA]</scope>
    <source>
        <strain evidence="3 4">DSM 16100</strain>
    </source>
</reference>
<dbReference type="GO" id="GO:0005886">
    <property type="term" value="C:plasma membrane"/>
    <property type="evidence" value="ECO:0007669"/>
    <property type="project" value="TreeGrafter"/>
</dbReference>
<feature type="domain" description="AsmA" evidence="2">
    <location>
        <begin position="5"/>
        <end position="125"/>
    </location>
</feature>
<feature type="domain" description="AsmA" evidence="2">
    <location>
        <begin position="161"/>
        <end position="535"/>
    </location>
</feature>
<accession>V4P352</accession>
<name>V4P352_9CAUL</name>
<feature type="region of interest" description="Disordered" evidence="1">
    <location>
        <begin position="633"/>
        <end position="655"/>
    </location>
</feature>
<protein>
    <recommendedName>
        <fullName evidence="2">AsmA domain-containing protein</fullName>
    </recommendedName>
</protein>
<proteinExistence type="predicted"/>
<dbReference type="STRING" id="1121022.GCA_000376105_02343"/>
<sequence length="655" mass="70299">MLAAVVLVLGVIILFLAQPNWNWARPMVASIASGRLYRPVHIDGNLRVHLFSFAPSATIGGLRIGQPDWGASAGLKGNLAEIDTVAVTAELMPVFIGRIVLPRLQIDRPNLILYSDKTGRANWNFGDGKAKSQPAKLPPIKDFIINDGKLTVTHAKSRFNFTGTINAHEKAAGGRQAFDLTGDGKLNGRAFDLSATGGPLLNVRTHVPYPFDMVVRAGDTRVTAKGRVLHPFNLGQIDGAVTVSGRNLADLYDLTGLTLPNTPAYKIAAQVTRNALIYDVKAIKGRVGGSDLEGTMKVDTRTKGRPYLTGDLRSRRLDFKDLGSLFGATSANTPQKAELSAAPTAAAVARRLLPDATLDIERVRNMDAKVRYRAMSVKTHSDMPLREVSLNVNLDHGLLILDPIDFSFPRGRLQGTARIDARKDVQINTIDMRLTGLAVQDFLPTVGGSKPLEGILNARVRATGTGNSVHKAASTADGQMTLVMPGGTIRQSFAELMGVNATKGVFMLLSKDRHETDVRCAIADFRVQNGVMRGQNIVFDTGVVRVNGSGRINLQDESLKLAFKGKPKKFRLIRVNVPIVVGGHLSAPKIGVDPGAAVVQGGLAVALNTILPFVNLDYAKNANCADVMSDAREQGAPTTLKPAAKKANPLPVGRQ</sequence>
<evidence type="ECO:0000313" key="4">
    <source>
        <dbReference type="Proteomes" id="UP000017837"/>
    </source>
</evidence>